<dbReference type="GO" id="GO:0008610">
    <property type="term" value="P:lipid biosynthetic process"/>
    <property type="evidence" value="ECO:0007669"/>
    <property type="project" value="InterPro"/>
</dbReference>
<organism evidence="7 8">
    <name type="scientific">Nocardiopsis aegyptia</name>
    <dbReference type="NCBI Taxonomy" id="220378"/>
    <lineage>
        <taxon>Bacteria</taxon>
        <taxon>Bacillati</taxon>
        <taxon>Actinomycetota</taxon>
        <taxon>Actinomycetes</taxon>
        <taxon>Streptosporangiales</taxon>
        <taxon>Nocardiopsidaceae</taxon>
        <taxon>Nocardiopsis</taxon>
    </lineage>
</organism>
<evidence type="ECO:0000256" key="2">
    <source>
        <dbReference type="ARBA" id="ARBA00022603"/>
    </source>
</evidence>
<feature type="active site" evidence="6">
    <location>
        <position position="411"/>
    </location>
</feature>
<dbReference type="InterPro" id="IPR029063">
    <property type="entry name" value="SAM-dependent_MTases_sf"/>
</dbReference>
<dbReference type="Pfam" id="PF02353">
    <property type="entry name" value="CMAS"/>
    <property type="match status" value="2"/>
</dbReference>
<dbReference type="GO" id="GO:0008825">
    <property type="term" value="F:cyclopropane-fatty-acyl-phospholipid synthase activity"/>
    <property type="evidence" value="ECO:0007669"/>
    <property type="project" value="UniProtKB-EC"/>
</dbReference>
<sequence length="443" mass="48899">MRLAEIFERVVGPDAPIRFTAYDGSSAGDPNSDVALHVRTPVAVNYLAQSPNAVGLTRAYVSGHLDLEGDMYTALRRMSDFAFAEGVNVSARDIAAIVRSVGWVKFVNRVAPPPQEVTRGRLAGLGWRHSKRRDAEAIHHHYDVGNDFYELVLGPSMTYTCAVFDEADAALERVGESADATKGAAGEGGKRSGGALESAQFRKYELVSRKLGLRKGMRLLDVGCGWGGMVMHAAREHGVRALGVTLSKEQAEWAAKRIAQEGLTEVAEVRHMDYRDVPDASYDRISSIGLTEHVGARNLDSYFDSLHGKLVPGGRLLNHCITRPRNDLKPMDTGGFINRYVFPDGELEGPARIQLAMNDAGFEIRHQENLREHYALTLRHWSANLDRNWDEAVALVGEGTARVWRLYMAGCVLGFERDVVQLHQILGVKLDGTDAHMPLRPEF</sequence>
<protein>
    <submittedName>
        <fullName evidence="7">Cyclopropane-fatty-acyl-phospholipid synthase</fullName>
        <ecNumber evidence="7">2.1.1.79</ecNumber>
    </submittedName>
</protein>
<dbReference type="InterPro" id="IPR050723">
    <property type="entry name" value="CFA/CMAS"/>
</dbReference>
<dbReference type="EC" id="2.1.1.79" evidence="7"/>
<evidence type="ECO:0000313" key="7">
    <source>
        <dbReference type="EMBL" id="NYJ36902.1"/>
    </source>
</evidence>
<dbReference type="AlphaFoldDB" id="A0A7Z0JCF5"/>
<comment type="caution">
    <text evidence="7">The sequence shown here is derived from an EMBL/GenBank/DDBJ whole genome shotgun (WGS) entry which is preliminary data.</text>
</comment>
<keyword evidence="3 7" id="KW-0808">Transferase</keyword>
<dbReference type="GO" id="GO:0032259">
    <property type="term" value="P:methylation"/>
    <property type="evidence" value="ECO:0007669"/>
    <property type="project" value="UniProtKB-KW"/>
</dbReference>
<dbReference type="RefSeq" id="WP_179827192.1">
    <property type="nucleotide sequence ID" value="NZ_JACCFS010000001.1"/>
</dbReference>
<evidence type="ECO:0000256" key="6">
    <source>
        <dbReference type="PIRSR" id="PIRSR003085-1"/>
    </source>
</evidence>
<evidence type="ECO:0000256" key="4">
    <source>
        <dbReference type="ARBA" id="ARBA00022691"/>
    </source>
</evidence>
<dbReference type="Gene3D" id="3.40.50.150">
    <property type="entry name" value="Vaccinia Virus protein VP39"/>
    <property type="match status" value="1"/>
</dbReference>
<keyword evidence="5" id="KW-0443">Lipid metabolism</keyword>
<evidence type="ECO:0000256" key="3">
    <source>
        <dbReference type="ARBA" id="ARBA00022679"/>
    </source>
</evidence>
<keyword evidence="8" id="KW-1185">Reference proteome</keyword>
<dbReference type="PANTHER" id="PTHR43667:SF1">
    <property type="entry name" value="CYCLOPROPANE-FATTY-ACYL-PHOSPHOLIPID SYNTHASE"/>
    <property type="match status" value="1"/>
</dbReference>
<reference evidence="7 8" key="1">
    <citation type="submission" date="2020-07" db="EMBL/GenBank/DDBJ databases">
        <title>Sequencing the genomes of 1000 actinobacteria strains.</title>
        <authorList>
            <person name="Klenk H.-P."/>
        </authorList>
    </citation>
    <scope>NUCLEOTIDE SEQUENCE [LARGE SCALE GENOMIC DNA]</scope>
    <source>
        <strain evidence="7 8">DSM 44442</strain>
    </source>
</reference>
<name>A0A7Z0JCF5_9ACTN</name>
<evidence type="ECO:0000256" key="1">
    <source>
        <dbReference type="ARBA" id="ARBA00010815"/>
    </source>
</evidence>
<dbReference type="CDD" id="cd02440">
    <property type="entry name" value="AdoMet_MTases"/>
    <property type="match status" value="1"/>
</dbReference>
<comment type="similarity">
    <text evidence="1">Belongs to the CFA/CMAS family.</text>
</comment>
<dbReference type="SUPFAM" id="SSF53335">
    <property type="entry name" value="S-adenosyl-L-methionine-dependent methyltransferases"/>
    <property type="match status" value="1"/>
</dbReference>
<dbReference type="InterPro" id="IPR003333">
    <property type="entry name" value="CMAS"/>
</dbReference>
<accession>A0A7Z0JCF5</accession>
<gene>
    <name evidence="7" type="ORF">HNR10_004783</name>
</gene>
<dbReference type="Proteomes" id="UP000572051">
    <property type="component" value="Unassembled WGS sequence"/>
</dbReference>
<dbReference type="EMBL" id="JACCFS010000001">
    <property type="protein sequence ID" value="NYJ36902.1"/>
    <property type="molecule type" value="Genomic_DNA"/>
</dbReference>
<keyword evidence="2 7" id="KW-0489">Methyltransferase</keyword>
<proteinExistence type="inferred from homology"/>
<dbReference type="PANTHER" id="PTHR43667">
    <property type="entry name" value="CYCLOPROPANE-FATTY-ACYL-PHOSPHOLIPID SYNTHASE"/>
    <property type="match status" value="1"/>
</dbReference>
<evidence type="ECO:0000256" key="5">
    <source>
        <dbReference type="ARBA" id="ARBA00023098"/>
    </source>
</evidence>
<dbReference type="PIRSF" id="PIRSF003085">
    <property type="entry name" value="CMAS"/>
    <property type="match status" value="1"/>
</dbReference>
<evidence type="ECO:0000313" key="8">
    <source>
        <dbReference type="Proteomes" id="UP000572051"/>
    </source>
</evidence>
<keyword evidence="4" id="KW-0949">S-adenosyl-L-methionine</keyword>